<proteinExistence type="predicted"/>
<evidence type="ECO:0000313" key="1">
    <source>
        <dbReference type="EMBL" id="GFO31451.1"/>
    </source>
</evidence>
<protein>
    <submittedName>
        <fullName evidence="1">Uncharacterized protein</fullName>
    </submittedName>
</protein>
<keyword evidence="2" id="KW-1185">Reference proteome</keyword>
<dbReference type="AlphaFoldDB" id="A0AAV4C818"/>
<reference evidence="1 2" key="1">
    <citation type="journal article" date="2021" name="Elife">
        <title>Chloroplast acquisition without the gene transfer in kleptoplastic sea slugs, Plakobranchus ocellatus.</title>
        <authorList>
            <person name="Maeda T."/>
            <person name="Takahashi S."/>
            <person name="Yoshida T."/>
            <person name="Shimamura S."/>
            <person name="Takaki Y."/>
            <person name="Nagai Y."/>
            <person name="Toyoda A."/>
            <person name="Suzuki Y."/>
            <person name="Arimoto A."/>
            <person name="Ishii H."/>
            <person name="Satoh N."/>
            <person name="Nishiyama T."/>
            <person name="Hasebe M."/>
            <person name="Maruyama T."/>
            <person name="Minagawa J."/>
            <person name="Obokata J."/>
            <person name="Shigenobu S."/>
        </authorList>
    </citation>
    <scope>NUCLEOTIDE SEQUENCE [LARGE SCALE GENOMIC DNA]</scope>
</reference>
<sequence length="105" mass="11615">MLRLIYSPYRLLVPPSLPPPPLRRLIQNSGSPTLGVLTPLLSIVNLLTQRIAATMSYPAPFGRPNRSDAITREAALWWRKETSLLVTSVVACPALLRDNDLSPKV</sequence>
<evidence type="ECO:0000313" key="2">
    <source>
        <dbReference type="Proteomes" id="UP000735302"/>
    </source>
</evidence>
<dbReference type="Proteomes" id="UP000735302">
    <property type="component" value="Unassembled WGS sequence"/>
</dbReference>
<name>A0AAV4C818_9GAST</name>
<accession>A0AAV4C818</accession>
<dbReference type="EMBL" id="BLXT01006392">
    <property type="protein sequence ID" value="GFO31451.1"/>
    <property type="molecule type" value="Genomic_DNA"/>
</dbReference>
<gene>
    <name evidence="1" type="ORF">PoB_005795600</name>
</gene>
<comment type="caution">
    <text evidence="1">The sequence shown here is derived from an EMBL/GenBank/DDBJ whole genome shotgun (WGS) entry which is preliminary data.</text>
</comment>
<organism evidence="1 2">
    <name type="scientific">Plakobranchus ocellatus</name>
    <dbReference type="NCBI Taxonomy" id="259542"/>
    <lineage>
        <taxon>Eukaryota</taxon>
        <taxon>Metazoa</taxon>
        <taxon>Spiralia</taxon>
        <taxon>Lophotrochozoa</taxon>
        <taxon>Mollusca</taxon>
        <taxon>Gastropoda</taxon>
        <taxon>Heterobranchia</taxon>
        <taxon>Euthyneura</taxon>
        <taxon>Panpulmonata</taxon>
        <taxon>Sacoglossa</taxon>
        <taxon>Placobranchoidea</taxon>
        <taxon>Plakobranchidae</taxon>
        <taxon>Plakobranchus</taxon>
    </lineage>
</organism>